<sequence>MYTDRQLKIIAVLKSADGWMSGSLLRENIGVSSRTLQMDIKAINEKQSGEPLIQSNNRLGYLLKNKIALEQEQKSYGQENYVHSKQIITLLLFEKEYTSIGTISERLFFSRSSVTSDLPQVKRIISRTPGANLLVSGQYGLKIQASENVKRIMCMKTMQSRQDYHMLFSEEEMEQFAENQKKLQAVLAEVFTRNQFIVSGEAYHDFARYLAVCMMRSQMGFPVTEEEDGTTEMPGRLSTELVDEIEKVCTYRFKEKEKQNVEARLKELNMVCKETDIQLDMLQKLEVFIQRVQEETGLKLQVERDLLEVLSDHVSRMELRIQNGRNNIGNHTKEMAKRYPLEMHLLRTCLSPVLNTEIPDAEMGYLVLYFASAIERNRRKPDILFISDQSASSIYNVQNKLKGFLGERISEITVIPEYLFEQRKERYCRNYQLRITSEKELVLKDASFTYLDLFADNEQIMRLGRNVDKLENNYWKEKEEKLRKKYGTKDSLYLIEEVADFDDLKKRIGYEYQEQKVSKETIGSNRLSMIDHEQDGRNKIYRIYLKKPFSYGGKQITEVIAAHYGGEGDMIEFFDYVKELLGGQS</sequence>
<dbReference type="InterPro" id="IPR036388">
    <property type="entry name" value="WH-like_DNA-bd_sf"/>
</dbReference>
<evidence type="ECO:0000256" key="3">
    <source>
        <dbReference type="ARBA" id="ARBA00023163"/>
    </source>
</evidence>
<gene>
    <name evidence="6" type="ORF">LKD47_07710</name>
</gene>
<dbReference type="RefSeq" id="WP_227710125.1">
    <property type="nucleotide sequence ID" value="NZ_JAJEQW010000007.1"/>
</dbReference>
<keyword evidence="3" id="KW-0804">Transcription</keyword>
<dbReference type="Proteomes" id="UP001198893">
    <property type="component" value="Unassembled WGS sequence"/>
</dbReference>
<feature type="domain" description="PRD" evidence="5">
    <location>
        <begin position="276"/>
        <end position="380"/>
    </location>
</feature>
<reference evidence="6" key="1">
    <citation type="submission" date="2021-10" db="EMBL/GenBank/DDBJ databases">
        <title>Anaerobic single-cell dispensing facilitates the cultivation of human gut bacteria.</title>
        <authorList>
            <person name="Afrizal A."/>
        </authorList>
    </citation>
    <scope>NUCLEOTIDE SEQUENCE</scope>
    <source>
        <strain evidence="6">CLA-AA-H204</strain>
    </source>
</reference>
<dbReference type="AlphaFoldDB" id="A0AAW4WIP7"/>
<protein>
    <submittedName>
        <fullName evidence="6">PRD domain-containing protein</fullName>
    </submittedName>
</protein>
<evidence type="ECO:0000256" key="2">
    <source>
        <dbReference type="ARBA" id="ARBA00023015"/>
    </source>
</evidence>
<dbReference type="InterPro" id="IPR050661">
    <property type="entry name" value="BglG_antiterminators"/>
</dbReference>
<dbReference type="Gene3D" id="1.10.1790.10">
    <property type="entry name" value="PRD domain"/>
    <property type="match status" value="1"/>
</dbReference>
<evidence type="ECO:0000256" key="4">
    <source>
        <dbReference type="SAM" id="Coils"/>
    </source>
</evidence>
<dbReference type="Pfam" id="PF08279">
    <property type="entry name" value="HTH_11"/>
    <property type="match status" value="1"/>
</dbReference>
<dbReference type="InterPro" id="IPR013196">
    <property type="entry name" value="HTH_11"/>
</dbReference>
<evidence type="ECO:0000259" key="5">
    <source>
        <dbReference type="PROSITE" id="PS51372"/>
    </source>
</evidence>
<keyword evidence="4" id="KW-0175">Coiled coil</keyword>
<evidence type="ECO:0000313" key="6">
    <source>
        <dbReference type="EMBL" id="MCC2242183.1"/>
    </source>
</evidence>
<dbReference type="InterPro" id="IPR036634">
    <property type="entry name" value="PRD_sf"/>
</dbReference>
<feature type="coiled-coil region" evidence="4">
    <location>
        <begin position="251"/>
        <end position="278"/>
    </location>
</feature>
<proteinExistence type="predicted"/>
<name>A0AAW4WIP7_9FIRM</name>
<evidence type="ECO:0000313" key="7">
    <source>
        <dbReference type="Proteomes" id="UP001198893"/>
    </source>
</evidence>
<organism evidence="6 7">
    <name type="scientific">Roseburia amylophila</name>
    <dbReference type="NCBI Taxonomy" id="2981794"/>
    <lineage>
        <taxon>Bacteria</taxon>
        <taxon>Bacillati</taxon>
        <taxon>Bacillota</taxon>
        <taxon>Clostridia</taxon>
        <taxon>Lachnospirales</taxon>
        <taxon>Lachnospiraceae</taxon>
        <taxon>Roseburia</taxon>
    </lineage>
</organism>
<evidence type="ECO:0000256" key="1">
    <source>
        <dbReference type="ARBA" id="ARBA00022737"/>
    </source>
</evidence>
<dbReference type="PANTHER" id="PTHR30185:SF18">
    <property type="entry name" value="TRANSCRIPTIONAL REGULATOR MTLR"/>
    <property type="match status" value="1"/>
</dbReference>
<comment type="caution">
    <text evidence="6">The sequence shown here is derived from an EMBL/GenBank/DDBJ whole genome shotgun (WGS) entry which is preliminary data.</text>
</comment>
<dbReference type="PANTHER" id="PTHR30185">
    <property type="entry name" value="CRYPTIC BETA-GLUCOSIDE BGL OPERON ANTITERMINATOR"/>
    <property type="match status" value="1"/>
</dbReference>
<dbReference type="PROSITE" id="PS51372">
    <property type="entry name" value="PRD_2"/>
    <property type="match status" value="1"/>
</dbReference>
<accession>A0AAW4WIP7</accession>
<dbReference type="Gene3D" id="1.10.10.10">
    <property type="entry name" value="Winged helix-like DNA-binding domain superfamily/Winged helix DNA-binding domain"/>
    <property type="match status" value="1"/>
</dbReference>
<dbReference type="GO" id="GO:0006355">
    <property type="term" value="P:regulation of DNA-templated transcription"/>
    <property type="evidence" value="ECO:0007669"/>
    <property type="project" value="InterPro"/>
</dbReference>
<dbReference type="InterPro" id="IPR011608">
    <property type="entry name" value="PRD"/>
</dbReference>
<keyword evidence="1" id="KW-0677">Repeat</keyword>
<dbReference type="Pfam" id="PF00874">
    <property type="entry name" value="PRD"/>
    <property type="match status" value="1"/>
</dbReference>
<dbReference type="EMBL" id="JAJEQW010000007">
    <property type="protein sequence ID" value="MCC2242183.1"/>
    <property type="molecule type" value="Genomic_DNA"/>
</dbReference>
<keyword evidence="2" id="KW-0805">Transcription regulation</keyword>
<dbReference type="SUPFAM" id="SSF63520">
    <property type="entry name" value="PTS-regulatory domain, PRD"/>
    <property type="match status" value="1"/>
</dbReference>